<reference evidence="2" key="2">
    <citation type="submission" date="2023-06" db="EMBL/GenBank/DDBJ databases">
        <authorList>
            <consortium name="Lawrence Berkeley National Laboratory"/>
            <person name="Mondo S.J."/>
            <person name="Hensen N."/>
            <person name="Bonometti L."/>
            <person name="Westerberg I."/>
            <person name="Brannstrom I.O."/>
            <person name="Guillou S."/>
            <person name="Cros-Aarteil S."/>
            <person name="Calhoun S."/>
            <person name="Haridas S."/>
            <person name="Kuo A."/>
            <person name="Pangilinan J."/>
            <person name="Riley R."/>
            <person name="Labutti K."/>
            <person name="Andreopoulos B."/>
            <person name="Lipzen A."/>
            <person name="Chen C."/>
            <person name="Yanf M."/>
            <person name="Daum C."/>
            <person name="Ng V."/>
            <person name="Clum A."/>
            <person name="Steindorff A."/>
            <person name="Ohm R."/>
            <person name="Martin F."/>
            <person name="Silar P."/>
            <person name="Natvig D."/>
            <person name="Lalanne C."/>
            <person name="Gautier V."/>
            <person name="Ament-Velasquez S.L."/>
            <person name="Kruys A."/>
            <person name="Hutchinson M.I."/>
            <person name="Powell A.J."/>
            <person name="Barry K."/>
            <person name="Miller A.N."/>
            <person name="Grigoriev I.V."/>
            <person name="Debuchy R."/>
            <person name="Gladieux P."/>
            <person name="Thoren M.H."/>
            <person name="Johannesson H."/>
        </authorList>
    </citation>
    <scope>NUCLEOTIDE SEQUENCE</scope>
    <source>
        <strain evidence="2">CBS 626.80</strain>
    </source>
</reference>
<keyword evidence="1" id="KW-1133">Transmembrane helix</keyword>
<evidence type="ECO:0000256" key="1">
    <source>
        <dbReference type="SAM" id="Phobius"/>
    </source>
</evidence>
<protein>
    <submittedName>
        <fullName evidence="2">Uncharacterized protein</fullName>
    </submittedName>
</protein>
<feature type="transmembrane region" description="Helical" evidence="1">
    <location>
        <begin position="183"/>
        <end position="207"/>
    </location>
</feature>
<dbReference type="Proteomes" id="UP001303222">
    <property type="component" value="Unassembled WGS sequence"/>
</dbReference>
<evidence type="ECO:0000313" key="2">
    <source>
        <dbReference type="EMBL" id="KAK3952675.1"/>
    </source>
</evidence>
<name>A0AAN6NV73_9PEZI</name>
<keyword evidence="1" id="KW-0812">Transmembrane</keyword>
<gene>
    <name evidence="2" type="ORF">QBC32DRAFT_135640</name>
</gene>
<sequence length="294" mass="31439">MPGNKLQVAPAFSTFAINARVRHAILWSCVSRIGVVAAQTAIPSTVRGIYIHPDGHTSSVLCPHAETFSLSGTIGACCPTWTTCNYATTCIMVTRWLRYGGTNTCPSEFPSCVTRTVYDKFPTATKSWLDFECGTDDFSAHSVYREISPWTIPPSTGTPTSATSTQALPTQTVTVLPSPSSQAWIAGAVVGPVVALLALSALAFFWLRGRKGTRQEQAGMVIAGDMKGTGGGTMGTCSNCGYDYAHTTTCTTTDHLRPEMAHAPHVQSWQTVVEAPTPISMPELEAYQKPVEVA</sequence>
<comment type="caution">
    <text evidence="2">The sequence shown here is derived from an EMBL/GenBank/DDBJ whole genome shotgun (WGS) entry which is preliminary data.</text>
</comment>
<dbReference type="EMBL" id="MU859119">
    <property type="protein sequence ID" value="KAK3952675.1"/>
    <property type="molecule type" value="Genomic_DNA"/>
</dbReference>
<keyword evidence="3" id="KW-1185">Reference proteome</keyword>
<evidence type="ECO:0000313" key="3">
    <source>
        <dbReference type="Proteomes" id="UP001303222"/>
    </source>
</evidence>
<dbReference type="AlphaFoldDB" id="A0AAN6NV73"/>
<keyword evidence="1" id="KW-0472">Membrane</keyword>
<organism evidence="2 3">
    <name type="scientific">Pseudoneurospora amorphoporcata</name>
    <dbReference type="NCBI Taxonomy" id="241081"/>
    <lineage>
        <taxon>Eukaryota</taxon>
        <taxon>Fungi</taxon>
        <taxon>Dikarya</taxon>
        <taxon>Ascomycota</taxon>
        <taxon>Pezizomycotina</taxon>
        <taxon>Sordariomycetes</taxon>
        <taxon>Sordariomycetidae</taxon>
        <taxon>Sordariales</taxon>
        <taxon>Sordariaceae</taxon>
        <taxon>Pseudoneurospora</taxon>
    </lineage>
</organism>
<reference evidence="2" key="1">
    <citation type="journal article" date="2023" name="Mol. Phylogenet. Evol.">
        <title>Genome-scale phylogeny and comparative genomics of the fungal order Sordariales.</title>
        <authorList>
            <person name="Hensen N."/>
            <person name="Bonometti L."/>
            <person name="Westerberg I."/>
            <person name="Brannstrom I.O."/>
            <person name="Guillou S."/>
            <person name="Cros-Aarteil S."/>
            <person name="Calhoun S."/>
            <person name="Haridas S."/>
            <person name="Kuo A."/>
            <person name="Mondo S."/>
            <person name="Pangilinan J."/>
            <person name="Riley R."/>
            <person name="LaButti K."/>
            <person name="Andreopoulos B."/>
            <person name="Lipzen A."/>
            <person name="Chen C."/>
            <person name="Yan M."/>
            <person name="Daum C."/>
            <person name="Ng V."/>
            <person name="Clum A."/>
            <person name="Steindorff A."/>
            <person name="Ohm R.A."/>
            <person name="Martin F."/>
            <person name="Silar P."/>
            <person name="Natvig D.O."/>
            <person name="Lalanne C."/>
            <person name="Gautier V."/>
            <person name="Ament-Velasquez S.L."/>
            <person name="Kruys A."/>
            <person name="Hutchinson M.I."/>
            <person name="Powell A.J."/>
            <person name="Barry K."/>
            <person name="Miller A.N."/>
            <person name="Grigoriev I.V."/>
            <person name="Debuchy R."/>
            <person name="Gladieux P."/>
            <person name="Hiltunen Thoren M."/>
            <person name="Johannesson H."/>
        </authorList>
    </citation>
    <scope>NUCLEOTIDE SEQUENCE</scope>
    <source>
        <strain evidence="2">CBS 626.80</strain>
    </source>
</reference>
<accession>A0AAN6NV73</accession>
<proteinExistence type="predicted"/>